<organism evidence="6 7">
    <name type="scientific">Clostridium frigidicarnis</name>
    <dbReference type="NCBI Taxonomy" id="84698"/>
    <lineage>
        <taxon>Bacteria</taxon>
        <taxon>Bacillati</taxon>
        <taxon>Bacillota</taxon>
        <taxon>Clostridia</taxon>
        <taxon>Eubacteriales</taxon>
        <taxon>Clostridiaceae</taxon>
        <taxon>Clostridium</taxon>
    </lineage>
</organism>
<dbReference type="GO" id="GO:0006284">
    <property type="term" value="P:base-excision repair"/>
    <property type="evidence" value="ECO:0007669"/>
    <property type="project" value="InterPro"/>
</dbReference>
<evidence type="ECO:0000256" key="1">
    <source>
        <dbReference type="ARBA" id="ARBA00009232"/>
    </source>
</evidence>
<evidence type="ECO:0000313" key="6">
    <source>
        <dbReference type="EMBL" id="SFB42985.1"/>
    </source>
</evidence>
<keyword evidence="4 5" id="KW-0234">DNA repair</keyword>
<dbReference type="HAMAP" id="MF_00527">
    <property type="entry name" value="3MGH"/>
    <property type="match status" value="1"/>
</dbReference>
<evidence type="ECO:0000313" key="7">
    <source>
        <dbReference type="Proteomes" id="UP000198619"/>
    </source>
</evidence>
<dbReference type="PANTHER" id="PTHR10429:SF0">
    <property type="entry name" value="DNA-3-METHYLADENINE GLYCOSYLASE"/>
    <property type="match status" value="1"/>
</dbReference>
<dbReference type="Pfam" id="PF02245">
    <property type="entry name" value="Pur_DNA_glyco"/>
    <property type="match status" value="1"/>
</dbReference>
<dbReference type="InterPro" id="IPR011034">
    <property type="entry name" value="Formyl_transferase-like_C_sf"/>
</dbReference>
<proteinExistence type="inferred from homology"/>
<dbReference type="EMBL" id="FOKI01000053">
    <property type="protein sequence ID" value="SFB42985.1"/>
    <property type="molecule type" value="Genomic_DNA"/>
</dbReference>
<dbReference type="InterPro" id="IPR036995">
    <property type="entry name" value="MPG_sf"/>
</dbReference>
<accession>A0A1I1AY15</accession>
<dbReference type="InterPro" id="IPR003180">
    <property type="entry name" value="MPG"/>
</dbReference>
<dbReference type="CDD" id="cd00540">
    <property type="entry name" value="AAG"/>
    <property type="match status" value="1"/>
</dbReference>
<dbReference type="EC" id="3.2.2.-" evidence="5"/>
<gene>
    <name evidence="6" type="ORF">SAMN04488528_105311</name>
</gene>
<comment type="similarity">
    <text evidence="1 5">Belongs to the DNA glycosylase MPG family.</text>
</comment>
<evidence type="ECO:0000256" key="2">
    <source>
        <dbReference type="ARBA" id="ARBA00022763"/>
    </source>
</evidence>
<dbReference type="PANTHER" id="PTHR10429">
    <property type="entry name" value="DNA-3-METHYLADENINE GLYCOSYLASE"/>
    <property type="match status" value="1"/>
</dbReference>
<dbReference type="Proteomes" id="UP000198619">
    <property type="component" value="Unassembled WGS sequence"/>
</dbReference>
<protein>
    <recommendedName>
        <fullName evidence="5">Putative 3-methyladenine DNA glycosylase</fullName>
        <ecNumber evidence="5">3.2.2.-</ecNumber>
    </recommendedName>
</protein>
<name>A0A1I1AY15_9CLOT</name>
<dbReference type="STRING" id="84698.SAMN04488528_105311"/>
<dbReference type="RefSeq" id="WP_090043060.1">
    <property type="nucleotide sequence ID" value="NZ_FOKI01000053.1"/>
</dbReference>
<dbReference type="FunFam" id="3.10.300.10:FF:000001">
    <property type="entry name" value="Putative 3-methyladenine DNA glycosylase"/>
    <property type="match status" value="1"/>
</dbReference>
<dbReference type="GO" id="GO:0003677">
    <property type="term" value="F:DNA binding"/>
    <property type="evidence" value="ECO:0007669"/>
    <property type="project" value="InterPro"/>
</dbReference>
<reference evidence="6 7" key="1">
    <citation type="submission" date="2016-10" db="EMBL/GenBank/DDBJ databases">
        <authorList>
            <person name="de Groot N.N."/>
        </authorList>
    </citation>
    <scope>NUCLEOTIDE SEQUENCE [LARGE SCALE GENOMIC DNA]</scope>
    <source>
        <strain evidence="6 7">DSM 12271</strain>
    </source>
</reference>
<dbReference type="AlphaFoldDB" id="A0A1I1AY15"/>
<dbReference type="OrthoDB" id="9794313at2"/>
<sequence>MIEKLGINFFERDGRVVAKELLGKILVRKYEEKVLIGKIVETEAYIGEIDKACHAYGGRKTPKIMPLYSTCGIAYVYSIYGMYHCFNVITGEENDPQGVLIRAVEPIEGLDEISKNRFKKVFNELKKKEILNLTSGPSKLCIAFNIDKRLNTHSIFSDELYIGSSSGIEKFEIVKSKRIGIDYSEEAKDFLWRYYIKNNKFVSVLDK</sequence>
<keyword evidence="7" id="KW-1185">Reference proteome</keyword>
<dbReference type="Gene3D" id="3.10.300.10">
    <property type="entry name" value="Methylpurine-DNA glycosylase (MPG)"/>
    <property type="match status" value="1"/>
</dbReference>
<dbReference type="SUPFAM" id="SSF50486">
    <property type="entry name" value="FMT C-terminal domain-like"/>
    <property type="match status" value="1"/>
</dbReference>
<evidence type="ECO:0000256" key="3">
    <source>
        <dbReference type="ARBA" id="ARBA00022801"/>
    </source>
</evidence>
<evidence type="ECO:0000256" key="4">
    <source>
        <dbReference type="ARBA" id="ARBA00023204"/>
    </source>
</evidence>
<keyword evidence="2 5" id="KW-0227">DNA damage</keyword>
<dbReference type="NCBIfam" id="TIGR00567">
    <property type="entry name" value="3mg"/>
    <property type="match status" value="1"/>
</dbReference>
<keyword evidence="3 5" id="KW-0378">Hydrolase</keyword>
<dbReference type="GO" id="GO:0003905">
    <property type="term" value="F:alkylbase DNA N-glycosylase activity"/>
    <property type="evidence" value="ECO:0007669"/>
    <property type="project" value="InterPro"/>
</dbReference>
<dbReference type="NCBIfam" id="NF002001">
    <property type="entry name" value="PRK00802.1-1"/>
    <property type="match status" value="1"/>
</dbReference>
<evidence type="ECO:0000256" key="5">
    <source>
        <dbReference type="HAMAP-Rule" id="MF_00527"/>
    </source>
</evidence>